<accession>L8HLF6</accession>
<feature type="region of interest" description="Disordered" evidence="1">
    <location>
        <begin position="370"/>
        <end position="405"/>
    </location>
</feature>
<dbReference type="VEuPathDB" id="AmoebaDB:ACA1_289790"/>
<dbReference type="Proteomes" id="UP000011083">
    <property type="component" value="Unassembled WGS sequence"/>
</dbReference>
<dbReference type="OMA" id="TASWCER"/>
<feature type="compositionally biased region" description="Basic and acidic residues" evidence="1">
    <location>
        <begin position="235"/>
        <end position="245"/>
    </location>
</feature>
<name>L8HLF6_ACACF</name>
<feature type="region of interest" description="Disordered" evidence="1">
    <location>
        <begin position="202"/>
        <end position="259"/>
    </location>
</feature>
<dbReference type="OrthoDB" id="497933at2759"/>
<dbReference type="EMBL" id="KB007805">
    <property type="protein sequence ID" value="ELR25226.1"/>
    <property type="molecule type" value="Genomic_DNA"/>
</dbReference>
<organism evidence="2 3">
    <name type="scientific">Acanthamoeba castellanii (strain ATCC 30010 / Neff)</name>
    <dbReference type="NCBI Taxonomy" id="1257118"/>
    <lineage>
        <taxon>Eukaryota</taxon>
        <taxon>Amoebozoa</taxon>
        <taxon>Discosea</taxon>
        <taxon>Longamoebia</taxon>
        <taxon>Centramoebida</taxon>
        <taxon>Acanthamoebidae</taxon>
        <taxon>Acanthamoeba</taxon>
    </lineage>
</organism>
<sequence>MEANGLEGGKFDAPTLGEGPKKERLKPRRAIHFLLERIKTHPEAYSEDLIECLAQPWWGELVHGDFIHPDYYQFLNHKNLAKELTEAWASYVKVKQLLARINPSYRVEPSSSSSTCSTTTTSATEADDAVELYLFDMCSGKGFNVFIISKMLPGQFTKIYAIDKDQKMNLEHFNALGGVKFKYADVHHRRFNEWISRKLGAEGGNEGNRKARRHRKWVAEQQRNKPQQQQQQHEPTSDGNDKEVVADDEAEEAARREEQRRKRRKRVGLFLGVHLCGELSQTFVGLYNNTPGLAAMILSPCCLPKHDRGPVERAKKLGLDSYSYWALQLYLMVGPGPLLTYKDLSPVEDVLSTKNAFITSIKRPFIKQDWKPENHHHPHHHEEASQPQASTPDHCAEPAADSNVQ</sequence>
<feature type="compositionally biased region" description="Basic and acidic residues" evidence="1">
    <location>
        <begin position="370"/>
        <end position="384"/>
    </location>
</feature>
<feature type="region of interest" description="Disordered" evidence="1">
    <location>
        <begin position="1"/>
        <end position="22"/>
    </location>
</feature>
<evidence type="ECO:0000313" key="3">
    <source>
        <dbReference type="Proteomes" id="UP000011083"/>
    </source>
</evidence>
<gene>
    <name evidence="2" type="ORF">ACA1_289790</name>
</gene>
<protein>
    <submittedName>
        <fullName evidence="2">Uncharacterized protein</fullName>
    </submittedName>
</protein>
<dbReference type="KEGG" id="acan:ACA1_289790"/>
<reference evidence="2 3" key="1">
    <citation type="journal article" date="2013" name="Genome Biol.">
        <title>Genome of Acanthamoeba castellanii highlights extensive lateral gene transfer and early evolution of tyrosine kinase signaling.</title>
        <authorList>
            <person name="Clarke M."/>
            <person name="Lohan A.J."/>
            <person name="Liu B."/>
            <person name="Lagkouvardos I."/>
            <person name="Roy S."/>
            <person name="Zafar N."/>
            <person name="Bertelli C."/>
            <person name="Schilde C."/>
            <person name="Kianianmomeni A."/>
            <person name="Burglin T.R."/>
            <person name="Frech C."/>
            <person name="Turcotte B."/>
            <person name="Kopec K.O."/>
            <person name="Synnott J.M."/>
            <person name="Choo C."/>
            <person name="Paponov I."/>
            <person name="Finkler A."/>
            <person name="Soon Heng Tan C."/>
            <person name="Hutchins A.P."/>
            <person name="Weinmeier T."/>
            <person name="Rattei T."/>
            <person name="Chu J.S."/>
            <person name="Gimenez G."/>
            <person name="Irimia M."/>
            <person name="Rigden D.J."/>
            <person name="Fitzpatrick D.A."/>
            <person name="Lorenzo-Morales J."/>
            <person name="Bateman A."/>
            <person name="Chiu C.H."/>
            <person name="Tang P."/>
            <person name="Hegemann P."/>
            <person name="Fromm H."/>
            <person name="Raoult D."/>
            <person name="Greub G."/>
            <person name="Miranda-Saavedra D."/>
            <person name="Chen N."/>
            <person name="Nash P."/>
            <person name="Ginger M.L."/>
            <person name="Horn M."/>
            <person name="Schaap P."/>
            <person name="Caler L."/>
            <person name="Loftus B."/>
        </authorList>
    </citation>
    <scope>NUCLEOTIDE SEQUENCE [LARGE SCALE GENOMIC DNA]</scope>
    <source>
        <strain evidence="2 3">Neff</strain>
    </source>
</reference>
<evidence type="ECO:0000313" key="2">
    <source>
        <dbReference type="EMBL" id="ELR25226.1"/>
    </source>
</evidence>
<dbReference type="RefSeq" id="XP_004367981.1">
    <property type="nucleotide sequence ID" value="XM_004367924.1"/>
</dbReference>
<dbReference type="GeneID" id="14926271"/>
<proteinExistence type="predicted"/>
<dbReference type="AlphaFoldDB" id="L8HLF6"/>
<dbReference type="STRING" id="1257118.L8HLF6"/>
<keyword evidence="3" id="KW-1185">Reference proteome</keyword>
<evidence type="ECO:0000256" key="1">
    <source>
        <dbReference type="SAM" id="MobiDB-lite"/>
    </source>
</evidence>